<dbReference type="PANTHER" id="PTHR19854">
    <property type="entry name" value="TRANSDUCIN BETA-LIKE 3"/>
    <property type="match status" value="1"/>
</dbReference>
<dbReference type="InterPro" id="IPR036322">
    <property type="entry name" value="WD40_repeat_dom_sf"/>
</dbReference>
<dbReference type="PROSITE" id="PS50082">
    <property type="entry name" value="WD_REPEATS_2"/>
    <property type="match status" value="2"/>
</dbReference>
<accession>A0A267ER33</accession>
<dbReference type="AlphaFoldDB" id="A0A267ER33"/>
<evidence type="ECO:0000313" key="6">
    <source>
        <dbReference type="Proteomes" id="UP000215902"/>
    </source>
</evidence>
<comment type="caution">
    <text evidence="5">The sequence shown here is derived from an EMBL/GenBank/DDBJ whole genome shotgun (WGS) entry which is preliminary data.</text>
</comment>
<feature type="region of interest" description="Disordered" evidence="4">
    <location>
        <begin position="1"/>
        <end position="30"/>
    </location>
</feature>
<dbReference type="InterPro" id="IPR015943">
    <property type="entry name" value="WD40/YVTN_repeat-like_dom_sf"/>
</dbReference>
<name>A0A267ER33_9PLAT</name>
<sequence>APSANPSAPSSAPSADPSAPSSAPSADPSAPPAPLFLSGYESGHCELIRWPTRLCRVRLFEEPVMAIDYSASAGRAVAGSATPDLALLGVTDRLRVRGRIAAPSPGVGCLAYRPDGRLLLSASWDSRIRLYSGKSCRQLAVLSTHSSSVSALAFNSTNGCFYSGDKEGLICAWELYAHSGH</sequence>
<feature type="non-terminal residue" evidence="5">
    <location>
        <position position="1"/>
    </location>
</feature>
<feature type="repeat" description="WD" evidence="3">
    <location>
        <begin position="100"/>
        <end position="141"/>
    </location>
</feature>
<dbReference type="EMBL" id="NIVC01001793">
    <property type="protein sequence ID" value="PAA64000.1"/>
    <property type="molecule type" value="Genomic_DNA"/>
</dbReference>
<evidence type="ECO:0000256" key="4">
    <source>
        <dbReference type="SAM" id="MobiDB-lite"/>
    </source>
</evidence>
<reference evidence="5 6" key="1">
    <citation type="submission" date="2017-06" db="EMBL/GenBank/DDBJ databases">
        <title>A platform for efficient transgenesis in Macrostomum lignano, a flatworm model organism for stem cell research.</title>
        <authorList>
            <person name="Berezikov E."/>
        </authorList>
    </citation>
    <scope>NUCLEOTIDE SEQUENCE [LARGE SCALE GENOMIC DNA]</scope>
    <source>
        <strain evidence="5">DV1</strain>
        <tissue evidence="5">Whole organism</tissue>
    </source>
</reference>
<gene>
    <name evidence="5" type="ORF">BOX15_Mlig016500g1</name>
</gene>
<keyword evidence="1 3" id="KW-0853">WD repeat</keyword>
<protein>
    <submittedName>
        <fullName evidence="5">Uncharacterized protein</fullName>
    </submittedName>
</protein>
<proteinExistence type="predicted"/>
<dbReference type="Proteomes" id="UP000215902">
    <property type="component" value="Unassembled WGS sequence"/>
</dbReference>
<feature type="compositionally biased region" description="Low complexity" evidence="4">
    <location>
        <begin position="1"/>
        <end position="28"/>
    </location>
</feature>
<dbReference type="SUPFAM" id="SSF50978">
    <property type="entry name" value="WD40 repeat-like"/>
    <property type="match status" value="1"/>
</dbReference>
<evidence type="ECO:0000256" key="1">
    <source>
        <dbReference type="ARBA" id="ARBA00022574"/>
    </source>
</evidence>
<dbReference type="InterPro" id="IPR001680">
    <property type="entry name" value="WD40_rpt"/>
</dbReference>
<dbReference type="OrthoDB" id="7668193at2759"/>
<dbReference type="Pfam" id="PF00400">
    <property type="entry name" value="WD40"/>
    <property type="match status" value="2"/>
</dbReference>
<evidence type="ECO:0000313" key="5">
    <source>
        <dbReference type="EMBL" id="PAA64000.1"/>
    </source>
</evidence>
<keyword evidence="2" id="KW-0677">Repeat</keyword>
<evidence type="ECO:0000256" key="3">
    <source>
        <dbReference type="PROSITE-ProRule" id="PRU00221"/>
    </source>
</evidence>
<dbReference type="SMART" id="SM00320">
    <property type="entry name" value="WD40"/>
    <property type="match status" value="2"/>
</dbReference>
<feature type="repeat" description="WD" evidence="3">
    <location>
        <begin position="142"/>
        <end position="175"/>
    </location>
</feature>
<dbReference type="STRING" id="282301.A0A267ER33"/>
<dbReference type="PROSITE" id="PS50294">
    <property type="entry name" value="WD_REPEATS_REGION"/>
    <property type="match status" value="1"/>
</dbReference>
<keyword evidence="6" id="KW-1185">Reference proteome</keyword>
<dbReference type="PANTHER" id="PTHR19854:SF1">
    <property type="entry name" value="GUANINE NUCLEOTIDE-BINDING PROTEIN SUBUNIT BETA-LIKE PROTEIN 1"/>
    <property type="match status" value="1"/>
</dbReference>
<organism evidence="5 6">
    <name type="scientific">Macrostomum lignano</name>
    <dbReference type="NCBI Taxonomy" id="282301"/>
    <lineage>
        <taxon>Eukaryota</taxon>
        <taxon>Metazoa</taxon>
        <taxon>Spiralia</taxon>
        <taxon>Lophotrochozoa</taxon>
        <taxon>Platyhelminthes</taxon>
        <taxon>Rhabditophora</taxon>
        <taxon>Macrostomorpha</taxon>
        <taxon>Macrostomida</taxon>
        <taxon>Macrostomidae</taxon>
        <taxon>Macrostomum</taxon>
    </lineage>
</organism>
<evidence type="ECO:0000256" key="2">
    <source>
        <dbReference type="ARBA" id="ARBA00022737"/>
    </source>
</evidence>
<dbReference type="Gene3D" id="2.130.10.10">
    <property type="entry name" value="YVTN repeat-like/Quinoprotein amine dehydrogenase"/>
    <property type="match status" value="1"/>
</dbReference>